<dbReference type="PANTHER" id="PTHR43542">
    <property type="entry name" value="METHYLTRANSFERASE"/>
    <property type="match status" value="1"/>
</dbReference>
<evidence type="ECO:0000256" key="3">
    <source>
        <dbReference type="SAM" id="MobiDB-lite"/>
    </source>
</evidence>
<dbReference type="PROSITE" id="PS00092">
    <property type="entry name" value="N6_MTASE"/>
    <property type="match status" value="1"/>
</dbReference>
<evidence type="ECO:0000256" key="1">
    <source>
        <dbReference type="ARBA" id="ARBA00022603"/>
    </source>
</evidence>
<evidence type="ECO:0000313" key="4">
    <source>
        <dbReference type="EMBL" id="AYO30415.1"/>
    </source>
</evidence>
<name>A0A3G2R4Z5_9FIRM</name>
<evidence type="ECO:0000313" key="5">
    <source>
        <dbReference type="Proteomes" id="UP000280960"/>
    </source>
</evidence>
<keyword evidence="5" id="KW-1185">Reference proteome</keyword>
<dbReference type="EC" id="2.1.1.171" evidence="4"/>
<dbReference type="PANTHER" id="PTHR43542:SF1">
    <property type="entry name" value="METHYLTRANSFERASE"/>
    <property type="match status" value="1"/>
</dbReference>
<dbReference type="CDD" id="cd02440">
    <property type="entry name" value="AdoMet_MTases"/>
    <property type="match status" value="1"/>
</dbReference>
<reference evidence="4 5" key="1">
    <citation type="submission" date="2018-10" db="EMBL/GenBank/DDBJ databases">
        <authorList>
            <person name="Zhang X."/>
        </authorList>
    </citation>
    <scope>NUCLEOTIDE SEQUENCE [LARGE SCALE GENOMIC DNA]</scope>
    <source>
        <strain evidence="4 5">SK-G1</strain>
    </source>
</reference>
<dbReference type="GO" id="GO:0052913">
    <property type="term" value="F:16S rRNA (guanine(966)-N(2))-methyltransferase activity"/>
    <property type="evidence" value="ECO:0007669"/>
    <property type="project" value="UniProtKB-EC"/>
</dbReference>
<proteinExistence type="predicted"/>
<dbReference type="InterPro" id="IPR004398">
    <property type="entry name" value="RNA_MeTrfase_RsmD"/>
</dbReference>
<dbReference type="Pfam" id="PF03602">
    <property type="entry name" value="Cons_hypoth95"/>
    <property type="match status" value="1"/>
</dbReference>
<feature type="region of interest" description="Disordered" evidence="3">
    <location>
        <begin position="1"/>
        <end position="23"/>
    </location>
</feature>
<keyword evidence="2 4" id="KW-0808">Transferase</keyword>
<organism evidence="4 5">
    <name type="scientific">Biomaibacter acetigenes</name>
    <dbReference type="NCBI Taxonomy" id="2316383"/>
    <lineage>
        <taxon>Bacteria</taxon>
        <taxon>Bacillati</taxon>
        <taxon>Bacillota</taxon>
        <taxon>Clostridia</taxon>
        <taxon>Thermosediminibacterales</taxon>
        <taxon>Tepidanaerobacteraceae</taxon>
        <taxon>Biomaibacter</taxon>
    </lineage>
</organism>
<dbReference type="NCBIfam" id="TIGR00095">
    <property type="entry name" value="16S rRNA (guanine(966)-N(2))-methyltransferase RsmD"/>
    <property type="match status" value="1"/>
</dbReference>
<dbReference type="GO" id="GO:0003676">
    <property type="term" value="F:nucleic acid binding"/>
    <property type="evidence" value="ECO:0007669"/>
    <property type="project" value="InterPro"/>
</dbReference>
<dbReference type="SUPFAM" id="SSF53335">
    <property type="entry name" value="S-adenosyl-L-methionine-dependent methyltransferases"/>
    <property type="match status" value="1"/>
</dbReference>
<feature type="compositionally biased region" description="Basic residues" evidence="3">
    <location>
        <begin position="8"/>
        <end position="20"/>
    </location>
</feature>
<dbReference type="RefSeq" id="WP_122014589.1">
    <property type="nucleotide sequence ID" value="NZ_CP033169.1"/>
</dbReference>
<accession>A0A3G2R4Z5</accession>
<dbReference type="AlphaFoldDB" id="A0A3G2R4Z5"/>
<keyword evidence="1 4" id="KW-0489">Methyltransferase</keyword>
<dbReference type="EMBL" id="CP033169">
    <property type="protein sequence ID" value="AYO30415.1"/>
    <property type="molecule type" value="Genomic_DNA"/>
</dbReference>
<dbReference type="Gene3D" id="3.40.50.150">
    <property type="entry name" value="Vaccinia Virus protein VP39"/>
    <property type="match status" value="1"/>
</dbReference>
<dbReference type="KEGG" id="bacg:D2962_07065"/>
<sequence>MRIVGGIHRGRKIKSPRGRTTRPTPDMVREALFNILNQKVVQCRFLDIFAGTGAVGLEALSRGADFAAFIEQDHVACKVIFENLKNLNLLSKAEVLCYDAMESMKKLEKKDESFDIIFLDPPYYKNEINPCLEYLRYSRILKPESVIVIQHAWDISLEYDGFVYIKQKKYGKTILSFLIKEEKS</sequence>
<evidence type="ECO:0000256" key="2">
    <source>
        <dbReference type="ARBA" id="ARBA00022679"/>
    </source>
</evidence>
<dbReference type="PIRSF" id="PIRSF004553">
    <property type="entry name" value="CHP00095"/>
    <property type="match status" value="1"/>
</dbReference>
<protein>
    <submittedName>
        <fullName evidence="4">16S rRNA (Guanine(966)-N(2))-methyltransferase RsmD</fullName>
        <ecNumber evidence="4">2.1.1.171</ecNumber>
    </submittedName>
</protein>
<dbReference type="Proteomes" id="UP000280960">
    <property type="component" value="Chromosome"/>
</dbReference>
<dbReference type="InterPro" id="IPR029063">
    <property type="entry name" value="SAM-dependent_MTases_sf"/>
</dbReference>
<dbReference type="InterPro" id="IPR002052">
    <property type="entry name" value="DNA_methylase_N6_adenine_CS"/>
</dbReference>
<gene>
    <name evidence="4" type="primary">rsmD</name>
    <name evidence="4" type="ORF">D2962_07065</name>
</gene>